<dbReference type="PANTHER" id="PTHR36452:SF1">
    <property type="entry name" value="DUF2461 DOMAIN-CONTAINING PROTEIN"/>
    <property type="match status" value="1"/>
</dbReference>
<dbReference type="InterPro" id="IPR012808">
    <property type="entry name" value="CHP02453"/>
</dbReference>
<dbReference type="RefSeq" id="WP_345027094.1">
    <property type="nucleotide sequence ID" value="NZ_BAABEY010000011.1"/>
</dbReference>
<reference evidence="2" key="1">
    <citation type="journal article" date="2019" name="Int. J. Syst. Evol. Microbiol.">
        <title>The Global Catalogue of Microorganisms (GCM) 10K type strain sequencing project: providing services to taxonomists for standard genome sequencing and annotation.</title>
        <authorList>
            <consortium name="The Broad Institute Genomics Platform"/>
            <consortium name="The Broad Institute Genome Sequencing Center for Infectious Disease"/>
            <person name="Wu L."/>
            <person name="Ma J."/>
        </authorList>
    </citation>
    <scope>NUCLEOTIDE SEQUENCE [LARGE SCALE GENOMIC DNA]</scope>
    <source>
        <strain evidence="2">JCM 31920</strain>
    </source>
</reference>
<sequence length="225" mass="26270">MLNKSSLLFLKDLAQHNNKEWFAENRGRYESAKSDLETLVDYLITNVGRFEDLGNIRPKDCIFRINRDIRFSKNKDPYKSFLSAAIGPGGRNSGRIDYYVHIQPHGESFLGGGMWEATPAQLNKFRQEVDYNAHQLKTIIENPVFRAFFPLVWGEKLKTAPKGYPKDHPEIDLLQRKQLFFMHKFTDEEVIAPGFPDRVIEGIQLLKPYTDFLNYVFFDEEEEQD</sequence>
<organism evidence="1 2">
    <name type="scientific">Ravibacter arvi</name>
    <dbReference type="NCBI Taxonomy" id="2051041"/>
    <lineage>
        <taxon>Bacteria</taxon>
        <taxon>Pseudomonadati</taxon>
        <taxon>Bacteroidota</taxon>
        <taxon>Cytophagia</taxon>
        <taxon>Cytophagales</taxon>
        <taxon>Spirosomataceae</taxon>
        <taxon>Ravibacter</taxon>
    </lineage>
</organism>
<protein>
    <submittedName>
        <fullName evidence="1">DUF2461 domain-containing protein</fullName>
    </submittedName>
</protein>
<comment type="caution">
    <text evidence="1">The sequence shown here is derived from an EMBL/GenBank/DDBJ whole genome shotgun (WGS) entry which is preliminary data.</text>
</comment>
<gene>
    <name evidence="1" type="ORF">GCM10023091_11100</name>
</gene>
<accession>A0ABP8LRT4</accession>
<evidence type="ECO:0000313" key="1">
    <source>
        <dbReference type="EMBL" id="GAA4435142.1"/>
    </source>
</evidence>
<dbReference type="PIRSF" id="PIRSF028451">
    <property type="entry name" value="UCP028451"/>
    <property type="match status" value="1"/>
</dbReference>
<dbReference type="Proteomes" id="UP001501508">
    <property type="component" value="Unassembled WGS sequence"/>
</dbReference>
<dbReference type="Pfam" id="PF09365">
    <property type="entry name" value="DUF2461"/>
    <property type="match status" value="1"/>
</dbReference>
<dbReference type="NCBIfam" id="TIGR02453">
    <property type="entry name" value="TIGR02453 family protein"/>
    <property type="match status" value="1"/>
</dbReference>
<dbReference type="EMBL" id="BAABEY010000011">
    <property type="protein sequence ID" value="GAA4435142.1"/>
    <property type="molecule type" value="Genomic_DNA"/>
</dbReference>
<keyword evidence="2" id="KW-1185">Reference proteome</keyword>
<evidence type="ECO:0000313" key="2">
    <source>
        <dbReference type="Proteomes" id="UP001501508"/>
    </source>
</evidence>
<name>A0ABP8LRT4_9BACT</name>
<proteinExistence type="predicted"/>
<dbReference type="PANTHER" id="PTHR36452">
    <property type="entry name" value="CHROMOSOME 12, WHOLE GENOME SHOTGUN SEQUENCE"/>
    <property type="match status" value="1"/>
</dbReference>
<dbReference type="InterPro" id="IPR015996">
    <property type="entry name" value="UCP028451"/>
</dbReference>